<dbReference type="EMBL" id="CAUYUE010000005">
    <property type="protein sequence ID" value="CAK0773307.1"/>
    <property type="molecule type" value="Genomic_DNA"/>
</dbReference>
<dbReference type="GO" id="GO:0007030">
    <property type="term" value="P:Golgi organization"/>
    <property type="evidence" value="ECO:0007669"/>
    <property type="project" value="InterPro"/>
</dbReference>
<comment type="caution">
    <text evidence="9">The sequence shown here is derived from an EMBL/GenBank/DDBJ whole genome shotgun (WGS) entry which is preliminary data.</text>
</comment>
<name>A0AAV1I1Z6_9CHLO</name>
<dbReference type="AlphaFoldDB" id="A0AAV1I1Z6"/>
<organism evidence="9 10">
    <name type="scientific">Coccomyxa viridis</name>
    <dbReference type="NCBI Taxonomy" id="1274662"/>
    <lineage>
        <taxon>Eukaryota</taxon>
        <taxon>Viridiplantae</taxon>
        <taxon>Chlorophyta</taxon>
        <taxon>core chlorophytes</taxon>
        <taxon>Trebouxiophyceae</taxon>
        <taxon>Trebouxiophyceae incertae sedis</taxon>
        <taxon>Coccomyxaceae</taxon>
        <taxon>Coccomyxa</taxon>
    </lineage>
</organism>
<gene>
    <name evidence="9" type="ORF">CVIRNUC_004051</name>
</gene>
<dbReference type="Proteomes" id="UP001314263">
    <property type="component" value="Unassembled WGS sequence"/>
</dbReference>
<feature type="compositionally biased region" description="Polar residues" evidence="8">
    <location>
        <begin position="235"/>
        <end position="247"/>
    </location>
</feature>
<reference evidence="9 10" key="1">
    <citation type="submission" date="2023-10" db="EMBL/GenBank/DDBJ databases">
        <authorList>
            <person name="Maclean D."/>
            <person name="Macfadyen A."/>
        </authorList>
    </citation>
    <scope>NUCLEOTIDE SEQUENCE [LARGE SCALE GENOMIC DNA]</scope>
</reference>
<keyword evidence="3" id="KW-1133">Transmembrane helix</keyword>
<dbReference type="GO" id="GO:0000139">
    <property type="term" value="C:Golgi membrane"/>
    <property type="evidence" value="ECO:0007669"/>
    <property type="project" value="UniProtKB-SubCell"/>
</dbReference>
<feature type="compositionally biased region" description="Polar residues" evidence="8">
    <location>
        <begin position="77"/>
        <end position="92"/>
    </location>
</feature>
<feature type="compositionally biased region" description="Basic and acidic residues" evidence="8">
    <location>
        <begin position="32"/>
        <end position="41"/>
    </location>
</feature>
<feature type="compositionally biased region" description="Basic and acidic residues" evidence="8">
    <location>
        <begin position="184"/>
        <end position="201"/>
    </location>
</feature>
<keyword evidence="6" id="KW-0472">Membrane</keyword>
<evidence type="ECO:0000256" key="4">
    <source>
        <dbReference type="ARBA" id="ARBA00023034"/>
    </source>
</evidence>
<feature type="coiled-coil region" evidence="7">
    <location>
        <begin position="481"/>
        <end position="591"/>
    </location>
</feature>
<feature type="coiled-coil region" evidence="7">
    <location>
        <begin position="318"/>
        <end position="455"/>
    </location>
</feature>
<keyword evidence="4" id="KW-0333">Golgi apparatus</keyword>
<dbReference type="GO" id="GO:0031985">
    <property type="term" value="C:Golgi cisterna"/>
    <property type="evidence" value="ECO:0007669"/>
    <property type="project" value="TreeGrafter"/>
</dbReference>
<keyword evidence="5 7" id="KW-0175">Coiled coil</keyword>
<evidence type="ECO:0000256" key="2">
    <source>
        <dbReference type="ARBA" id="ARBA00022692"/>
    </source>
</evidence>
<proteinExistence type="predicted"/>
<feature type="region of interest" description="Disordered" evidence="8">
    <location>
        <begin position="20"/>
        <end position="123"/>
    </location>
</feature>
<protein>
    <submittedName>
        <fullName evidence="9">Uncharacterized protein</fullName>
    </submittedName>
</protein>
<evidence type="ECO:0000256" key="8">
    <source>
        <dbReference type="SAM" id="MobiDB-lite"/>
    </source>
</evidence>
<evidence type="ECO:0000256" key="6">
    <source>
        <dbReference type="ARBA" id="ARBA00023136"/>
    </source>
</evidence>
<evidence type="ECO:0000256" key="1">
    <source>
        <dbReference type="ARBA" id="ARBA00004194"/>
    </source>
</evidence>
<keyword evidence="10" id="KW-1185">Reference proteome</keyword>
<dbReference type="GO" id="GO:0000301">
    <property type="term" value="P:retrograde transport, vesicle recycling within Golgi"/>
    <property type="evidence" value="ECO:0007669"/>
    <property type="project" value="TreeGrafter"/>
</dbReference>
<sequence length="686" mass="73981">MASWLQNRLKAAEELLESVDRQAKSAAVPRWDSPKQNRDVAELPGSYLHKSKEKAQEKLPSAPATRQKSSGAEPVPSNLQGSQQTPASTIHTAQDPASGLLAGQHAQPPSSMPAPLQHTATAADSKSIALGAIPFDVQPFHEQIPFESSSSAAMLQRPPAVTHLISASETELLPTDEASVSQHRPQDKPAEYVEAYKDGKDGGAAGISRPNYVHAQGPEHDDGPMEEIQLHTDTESASNDTPEDSVQQPDHLLQAVQPASALVEASEGADSNGSFNLQKTSQAASAAVAEAIAAANRAAQESTEGEQQAEAAAAVERETRLARVVDQLRRRLEQQQDENEQLEDLLRQADASLSERTAALNAMTEEMNQARGAHSALESDLAGALALQQQEAQKLAKERDAALARALAAETQAAELEEANSKLFQQQQESQDGMANALREEVAATERRLEEERSSHASARHSFVSREAELEANISESAAALAAMQRAIDEHSRRAAAADERLAALESEKAFLSASLSALQEQSAHRAASGHDPDAHTRLSEELQTLKAAYEQQQSLLAAAQQQQTTVQRQAQSLQQEADQLRVEARKAGQHSNLQQQFQEVTELLYQKHTQLERMAAEKAAMQLTMEREIANARDHAERSHRRAARSASFAGSEGDVLVPMEAMGEAYNRLANHGRVGSAIKAGSA</sequence>
<evidence type="ECO:0000256" key="5">
    <source>
        <dbReference type="ARBA" id="ARBA00023054"/>
    </source>
</evidence>
<evidence type="ECO:0000313" key="9">
    <source>
        <dbReference type="EMBL" id="CAK0773307.1"/>
    </source>
</evidence>
<evidence type="ECO:0000313" key="10">
    <source>
        <dbReference type="Proteomes" id="UP001314263"/>
    </source>
</evidence>
<evidence type="ECO:0000256" key="7">
    <source>
        <dbReference type="SAM" id="Coils"/>
    </source>
</evidence>
<comment type="subcellular location">
    <subcellularLocation>
        <location evidence="1">Golgi apparatus membrane</location>
        <topology evidence="1">Single-pass membrane protein</topology>
    </subcellularLocation>
</comment>
<evidence type="ECO:0000256" key="3">
    <source>
        <dbReference type="ARBA" id="ARBA00022989"/>
    </source>
</evidence>
<accession>A0AAV1I1Z6</accession>
<feature type="region of interest" description="Disordered" evidence="8">
    <location>
        <begin position="167"/>
        <end position="247"/>
    </location>
</feature>
<dbReference type="PANTHER" id="PTHR13815:SF7">
    <property type="entry name" value="GOLGIN SUBFAMILY A MEMBER 5"/>
    <property type="match status" value="1"/>
</dbReference>
<dbReference type="InterPro" id="IPR019177">
    <property type="entry name" value="Golgin_subfamily_A_member_5"/>
</dbReference>
<dbReference type="PANTHER" id="PTHR13815">
    <property type="entry name" value="GOLGIN-84"/>
    <property type="match status" value="1"/>
</dbReference>
<keyword evidence="2" id="KW-0812">Transmembrane</keyword>
<feature type="compositionally biased region" description="Basic and acidic residues" evidence="8">
    <location>
        <begin position="217"/>
        <end position="234"/>
    </location>
</feature>